<protein>
    <submittedName>
        <fullName evidence="1">Uncharacterized protein</fullName>
    </submittedName>
</protein>
<dbReference type="EMBL" id="CACVKT020003997">
    <property type="protein sequence ID" value="CAC5387360.1"/>
    <property type="molecule type" value="Genomic_DNA"/>
</dbReference>
<organism evidence="1 2">
    <name type="scientific">Mytilus coruscus</name>
    <name type="common">Sea mussel</name>
    <dbReference type="NCBI Taxonomy" id="42192"/>
    <lineage>
        <taxon>Eukaryota</taxon>
        <taxon>Metazoa</taxon>
        <taxon>Spiralia</taxon>
        <taxon>Lophotrochozoa</taxon>
        <taxon>Mollusca</taxon>
        <taxon>Bivalvia</taxon>
        <taxon>Autobranchia</taxon>
        <taxon>Pteriomorphia</taxon>
        <taxon>Mytilida</taxon>
        <taxon>Mytiloidea</taxon>
        <taxon>Mytilidae</taxon>
        <taxon>Mytilinae</taxon>
        <taxon>Mytilus</taxon>
    </lineage>
</organism>
<keyword evidence="2" id="KW-1185">Reference proteome</keyword>
<reference evidence="1 2" key="1">
    <citation type="submission" date="2020-06" db="EMBL/GenBank/DDBJ databases">
        <authorList>
            <person name="Li R."/>
            <person name="Bekaert M."/>
        </authorList>
    </citation>
    <scope>NUCLEOTIDE SEQUENCE [LARGE SCALE GENOMIC DNA]</scope>
    <source>
        <strain evidence="2">wild</strain>
    </source>
</reference>
<name>A0A6J8BWY8_MYTCO</name>
<dbReference type="AlphaFoldDB" id="A0A6J8BWY8"/>
<gene>
    <name evidence="1" type="ORF">MCOR_22705</name>
</gene>
<accession>A0A6J8BWY8</accession>
<dbReference type="OrthoDB" id="5988132at2759"/>
<evidence type="ECO:0000313" key="1">
    <source>
        <dbReference type="EMBL" id="CAC5387360.1"/>
    </source>
</evidence>
<evidence type="ECO:0000313" key="2">
    <source>
        <dbReference type="Proteomes" id="UP000507470"/>
    </source>
</evidence>
<dbReference type="Proteomes" id="UP000507470">
    <property type="component" value="Unassembled WGS sequence"/>
</dbReference>
<proteinExistence type="predicted"/>
<sequence>MSNPCNFSTLCNTVCSGGPTIQLFHCDRDTSSHLSLLQCSEKIPDRCMQFYDIPEAEAFLILFRSGIFSIDSSALKLNICASHREYFGIQWRRKQIRCIHQGHSEKSRSNADRGACPTLCKLYWLNTRQILPVGAGLCKKCATLLRKDVCNEQVNFENELDTFEGFSELSSQATIKSSQDWLETQMTTKDRFNAAMKMLSHSFEPLNCQLSKPWSTLSKSSRSYYLKKTHESIRLILNEIAPGQEDVLLDNLQQKDVSI</sequence>